<reference evidence="3" key="1">
    <citation type="submission" date="2020-03" db="EMBL/GenBank/DDBJ databases">
        <title>The deep terrestrial virosphere.</title>
        <authorList>
            <person name="Holmfeldt K."/>
            <person name="Nilsson E."/>
            <person name="Simone D."/>
            <person name="Lopez-Fernandez M."/>
            <person name="Wu X."/>
            <person name="de Brujin I."/>
            <person name="Lundin D."/>
            <person name="Andersson A."/>
            <person name="Bertilsson S."/>
            <person name="Dopson M."/>
        </authorList>
    </citation>
    <scope>NUCLEOTIDE SEQUENCE</scope>
    <source>
        <strain evidence="3">MM171A01100</strain>
    </source>
</reference>
<dbReference type="InterPro" id="IPR036291">
    <property type="entry name" value="NAD(P)-bd_dom_sf"/>
</dbReference>
<dbReference type="PANTHER" id="PTHR43377">
    <property type="entry name" value="BILIVERDIN REDUCTASE A"/>
    <property type="match status" value="1"/>
</dbReference>
<protein>
    <submittedName>
        <fullName evidence="3">Putative oxidoreductase family protein</fullName>
    </submittedName>
</protein>
<sequence length="313" mass="34719">MKKIKVAVIGCGSWGRNHIRVYNELGNASLTAIADMNTATAKEFGERYSVDWYTEPEKIFGRDDVEAVSICTPTVTHADLAMQAIEAGKHVLVEKPMTNTTDEAKKLINAAKKQGVYLTVGFVERFNPAVSEAMNIISKGEIGEVILAHTRRVSRRPLRIGDVGVIKDLAIHDIDIVNQLFKTEAKNVFASAGSIAHDFEDYANIIVCFDNNRSAFIETNWLTPRKVRTLTITGTEGLINVEYITQQIIVENNERLYQPFLNYGEPLLRELDSFMNSILNDESPEVDGEDGLRALEISEAAIQSAKSGKQVSV</sequence>
<evidence type="ECO:0000259" key="2">
    <source>
        <dbReference type="Pfam" id="PF22725"/>
    </source>
</evidence>
<dbReference type="GO" id="GO:0000166">
    <property type="term" value="F:nucleotide binding"/>
    <property type="evidence" value="ECO:0007669"/>
    <property type="project" value="InterPro"/>
</dbReference>
<dbReference type="SUPFAM" id="SSF55347">
    <property type="entry name" value="Glyceraldehyde-3-phosphate dehydrogenase-like, C-terminal domain"/>
    <property type="match status" value="1"/>
</dbReference>
<feature type="domain" description="GFO/IDH/MocA-like oxidoreductase" evidence="2">
    <location>
        <begin position="132"/>
        <end position="239"/>
    </location>
</feature>
<dbReference type="InterPro" id="IPR000683">
    <property type="entry name" value="Gfo/Idh/MocA-like_OxRdtase_N"/>
</dbReference>
<dbReference type="EMBL" id="MT143646">
    <property type="protein sequence ID" value="QJA99376.1"/>
    <property type="molecule type" value="Genomic_DNA"/>
</dbReference>
<dbReference type="Gene3D" id="3.40.50.720">
    <property type="entry name" value="NAD(P)-binding Rossmann-like Domain"/>
    <property type="match status" value="1"/>
</dbReference>
<feature type="domain" description="Gfo/Idh/MocA-like oxidoreductase N-terminal" evidence="1">
    <location>
        <begin position="4"/>
        <end position="122"/>
    </location>
</feature>
<dbReference type="InterPro" id="IPR051450">
    <property type="entry name" value="Gfo/Idh/MocA_Oxidoreductases"/>
</dbReference>
<gene>
    <name evidence="3" type="ORF">MM171A01100_0010</name>
</gene>
<dbReference type="AlphaFoldDB" id="A0A6M3LVB3"/>
<dbReference type="InterPro" id="IPR055170">
    <property type="entry name" value="GFO_IDH_MocA-like_dom"/>
</dbReference>
<organism evidence="3">
    <name type="scientific">viral metagenome</name>
    <dbReference type="NCBI Taxonomy" id="1070528"/>
    <lineage>
        <taxon>unclassified sequences</taxon>
        <taxon>metagenomes</taxon>
        <taxon>organismal metagenomes</taxon>
    </lineage>
</organism>
<dbReference type="SUPFAM" id="SSF51735">
    <property type="entry name" value="NAD(P)-binding Rossmann-fold domains"/>
    <property type="match status" value="1"/>
</dbReference>
<evidence type="ECO:0000259" key="1">
    <source>
        <dbReference type="Pfam" id="PF01408"/>
    </source>
</evidence>
<dbReference type="Pfam" id="PF01408">
    <property type="entry name" value="GFO_IDH_MocA"/>
    <property type="match status" value="1"/>
</dbReference>
<dbReference type="Gene3D" id="3.30.360.10">
    <property type="entry name" value="Dihydrodipicolinate Reductase, domain 2"/>
    <property type="match status" value="1"/>
</dbReference>
<evidence type="ECO:0000313" key="3">
    <source>
        <dbReference type="EMBL" id="QJA99376.1"/>
    </source>
</evidence>
<accession>A0A6M3LVB3</accession>
<dbReference type="PANTHER" id="PTHR43377:SF1">
    <property type="entry name" value="BILIVERDIN REDUCTASE A"/>
    <property type="match status" value="1"/>
</dbReference>
<name>A0A6M3LVB3_9ZZZZ</name>
<proteinExistence type="predicted"/>
<dbReference type="Pfam" id="PF22725">
    <property type="entry name" value="GFO_IDH_MocA_C3"/>
    <property type="match status" value="1"/>
</dbReference>